<name>A0A392UQF8_9FABA</name>
<reference evidence="2 3" key="1">
    <citation type="journal article" date="2018" name="Front. Plant Sci.">
        <title>Red Clover (Trifolium pratense) and Zigzag Clover (T. medium) - A Picture of Genomic Similarities and Differences.</title>
        <authorList>
            <person name="Dluhosova J."/>
            <person name="Istvanek J."/>
            <person name="Nedelnik J."/>
            <person name="Repkova J."/>
        </authorList>
    </citation>
    <scope>NUCLEOTIDE SEQUENCE [LARGE SCALE GENOMIC DNA]</scope>
    <source>
        <strain evidence="3">cv. 10/8</strain>
        <tissue evidence="2">Leaf</tissue>
    </source>
</reference>
<proteinExistence type="predicted"/>
<evidence type="ECO:0000313" key="2">
    <source>
        <dbReference type="EMBL" id="MCI74005.1"/>
    </source>
</evidence>
<feature type="compositionally biased region" description="Basic and acidic residues" evidence="1">
    <location>
        <begin position="27"/>
        <end position="41"/>
    </location>
</feature>
<keyword evidence="3" id="KW-1185">Reference proteome</keyword>
<protein>
    <submittedName>
        <fullName evidence="2">Gag-pol polyprotein</fullName>
    </submittedName>
</protein>
<dbReference type="EMBL" id="LXQA010851286">
    <property type="protein sequence ID" value="MCI74005.1"/>
    <property type="molecule type" value="Genomic_DNA"/>
</dbReference>
<dbReference type="AlphaFoldDB" id="A0A392UQF8"/>
<organism evidence="2 3">
    <name type="scientific">Trifolium medium</name>
    <dbReference type="NCBI Taxonomy" id="97028"/>
    <lineage>
        <taxon>Eukaryota</taxon>
        <taxon>Viridiplantae</taxon>
        <taxon>Streptophyta</taxon>
        <taxon>Embryophyta</taxon>
        <taxon>Tracheophyta</taxon>
        <taxon>Spermatophyta</taxon>
        <taxon>Magnoliopsida</taxon>
        <taxon>eudicotyledons</taxon>
        <taxon>Gunneridae</taxon>
        <taxon>Pentapetalae</taxon>
        <taxon>rosids</taxon>
        <taxon>fabids</taxon>
        <taxon>Fabales</taxon>
        <taxon>Fabaceae</taxon>
        <taxon>Papilionoideae</taxon>
        <taxon>50 kb inversion clade</taxon>
        <taxon>NPAAA clade</taxon>
        <taxon>Hologalegina</taxon>
        <taxon>IRL clade</taxon>
        <taxon>Trifolieae</taxon>
        <taxon>Trifolium</taxon>
    </lineage>
</organism>
<dbReference type="Proteomes" id="UP000265520">
    <property type="component" value="Unassembled WGS sequence"/>
</dbReference>
<sequence length="53" mass="5971">MVAFLKSIDSKTWKAIVKGWNHPLVADKDGNATTELKPEEEWSKEEDELALGN</sequence>
<evidence type="ECO:0000313" key="3">
    <source>
        <dbReference type="Proteomes" id="UP000265520"/>
    </source>
</evidence>
<feature type="compositionally biased region" description="Acidic residues" evidence="1">
    <location>
        <begin position="42"/>
        <end position="53"/>
    </location>
</feature>
<feature type="non-terminal residue" evidence="2">
    <location>
        <position position="53"/>
    </location>
</feature>
<feature type="region of interest" description="Disordered" evidence="1">
    <location>
        <begin position="27"/>
        <end position="53"/>
    </location>
</feature>
<comment type="caution">
    <text evidence="2">The sequence shown here is derived from an EMBL/GenBank/DDBJ whole genome shotgun (WGS) entry which is preliminary data.</text>
</comment>
<accession>A0A392UQF8</accession>
<evidence type="ECO:0000256" key="1">
    <source>
        <dbReference type="SAM" id="MobiDB-lite"/>
    </source>
</evidence>